<dbReference type="Gene3D" id="3.30.559.10">
    <property type="entry name" value="Chloramphenicol acetyltransferase-like domain"/>
    <property type="match status" value="1"/>
</dbReference>
<proteinExistence type="inferred from homology"/>
<evidence type="ECO:0000313" key="5">
    <source>
        <dbReference type="Proteomes" id="UP001168098"/>
    </source>
</evidence>
<dbReference type="Pfam" id="PF02458">
    <property type="entry name" value="Transferase"/>
    <property type="match status" value="1"/>
</dbReference>
<sequence length="154" mass="17475">MHTPIIYFYHSFGAANFFDPQVMKEALSKVLVPFYPMAGRLWRDENDHIEIDHNTNHLLLSPIRCVLFVEADTNFVTDDFSDLAPTLELRLLIPMVDYSDEIKSYALLILQMTYFKCGGVSLGVSMSHHIVESTSQFLLISSSFGLLLLLASQN</sequence>
<dbReference type="GO" id="GO:0016747">
    <property type="term" value="F:acyltransferase activity, transferring groups other than amino-acyl groups"/>
    <property type="evidence" value="ECO:0007669"/>
    <property type="project" value="TreeGrafter"/>
</dbReference>
<dbReference type="Proteomes" id="UP001168098">
    <property type="component" value="Unassembled WGS sequence"/>
</dbReference>
<accession>A0AA39AA20</accession>
<reference evidence="4 5" key="1">
    <citation type="journal article" date="2023" name="BMC Biotechnol.">
        <title>Vitis rotundifolia cv Carlos genome sequencing.</title>
        <authorList>
            <person name="Huff M."/>
            <person name="Hulse-Kemp A."/>
            <person name="Scheffler B."/>
            <person name="Youngblood R."/>
            <person name="Simpson S."/>
            <person name="Babiker E."/>
            <person name="Staton M."/>
        </authorList>
    </citation>
    <scope>NUCLEOTIDE SEQUENCE [LARGE SCALE GENOMIC DNA]</scope>
    <source>
        <tissue evidence="4">Leaf</tissue>
    </source>
</reference>
<dbReference type="PANTHER" id="PTHR31642">
    <property type="entry name" value="TRICHOTHECENE 3-O-ACETYLTRANSFERASE"/>
    <property type="match status" value="1"/>
</dbReference>
<organism evidence="4 5">
    <name type="scientific">Vitis rotundifolia</name>
    <name type="common">Muscadine grape</name>
    <dbReference type="NCBI Taxonomy" id="103349"/>
    <lineage>
        <taxon>Eukaryota</taxon>
        <taxon>Viridiplantae</taxon>
        <taxon>Streptophyta</taxon>
        <taxon>Embryophyta</taxon>
        <taxon>Tracheophyta</taxon>
        <taxon>Spermatophyta</taxon>
        <taxon>Magnoliopsida</taxon>
        <taxon>eudicotyledons</taxon>
        <taxon>Gunneridae</taxon>
        <taxon>Pentapetalae</taxon>
        <taxon>rosids</taxon>
        <taxon>Vitales</taxon>
        <taxon>Vitaceae</taxon>
        <taxon>Viteae</taxon>
        <taxon>Vitis</taxon>
    </lineage>
</organism>
<dbReference type="EMBL" id="JARBHA010000004">
    <property type="protein sequence ID" value="KAJ9703227.1"/>
    <property type="molecule type" value="Genomic_DNA"/>
</dbReference>
<keyword evidence="5" id="KW-1185">Reference proteome</keyword>
<evidence type="ECO:0000256" key="1">
    <source>
        <dbReference type="ARBA" id="ARBA00009861"/>
    </source>
</evidence>
<dbReference type="InterPro" id="IPR050317">
    <property type="entry name" value="Plant_Fungal_Acyltransferase"/>
</dbReference>
<dbReference type="PANTHER" id="PTHR31642:SF11">
    <property type="entry name" value="SHIKIMATE O-HYDROXYCINNAMOYLTRANSFERASE"/>
    <property type="match status" value="1"/>
</dbReference>
<keyword evidence="3" id="KW-0012">Acyltransferase</keyword>
<evidence type="ECO:0000256" key="2">
    <source>
        <dbReference type="ARBA" id="ARBA00022679"/>
    </source>
</evidence>
<gene>
    <name evidence="4" type="ORF">PVL29_004851</name>
</gene>
<dbReference type="AlphaFoldDB" id="A0AA39AA20"/>
<comment type="similarity">
    <text evidence="1">Belongs to the plant acyltransferase family.</text>
</comment>
<comment type="caution">
    <text evidence="4">The sequence shown here is derived from an EMBL/GenBank/DDBJ whole genome shotgun (WGS) entry which is preliminary data.</text>
</comment>
<dbReference type="InterPro" id="IPR023213">
    <property type="entry name" value="CAT-like_dom_sf"/>
</dbReference>
<name>A0AA39AA20_VITRO</name>
<protein>
    <submittedName>
        <fullName evidence="4">Uncharacterized protein</fullName>
    </submittedName>
</protein>
<keyword evidence="2" id="KW-0808">Transferase</keyword>
<evidence type="ECO:0000256" key="3">
    <source>
        <dbReference type="ARBA" id="ARBA00023315"/>
    </source>
</evidence>
<evidence type="ECO:0000313" key="4">
    <source>
        <dbReference type="EMBL" id="KAJ9703227.1"/>
    </source>
</evidence>